<dbReference type="GO" id="GO:0046872">
    <property type="term" value="F:metal ion binding"/>
    <property type="evidence" value="ECO:0007669"/>
    <property type="project" value="UniProtKB-KW"/>
</dbReference>
<evidence type="ECO:0000256" key="10">
    <source>
        <dbReference type="SAM" id="MobiDB-lite"/>
    </source>
</evidence>
<dbReference type="SMART" id="SM00367">
    <property type="entry name" value="LRR_CC"/>
    <property type="match status" value="6"/>
</dbReference>
<dbReference type="GO" id="GO:0019243">
    <property type="term" value="P:methylglyoxal catabolic process to D-lactate via S-lactoyl-glutathione"/>
    <property type="evidence" value="ECO:0007669"/>
    <property type="project" value="InterPro"/>
</dbReference>
<dbReference type="Gene3D" id="1.20.1280.50">
    <property type="match status" value="1"/>
</dbReference>
<feature type="compositionally biased region" description="Polar residues" evidence="10">
    <location>
        <begin position="334"/>
        <end position="365"/>
    </location>
</feature>
<dbReference type="Gene3D" id="3.80.10.10">
    <property type="entry name" value="Ribonuclease Inhibitor"/>
    <property type="match status" value="2"/>
</dbReference>
<comment type="pathway">
    <text evidence="3">Secondary metabolite metabolism; methylglyoxal degradation; (R)-lactate from methylglyoxal: step 2/2.</text>
</comment>
<gene>
    <name evidence="12" type="ORF">PaG_02151</name>
</gene>
<evidence type="ECO:0000256" key="4">
    <source>
        <dbReference type="ARBA" id="ARBA00006759"/>
    </source>
</evidence>
<evidence type="ECO:0000313" key="13">
    <source>
        <dbReference type="Proteomes" id="UP000019462"/>
    </source>
</evidence>
<evidence type="ECO:0000256" key="2">
    <source>
        <dbReference type="ARBA" id="ARBA00001947"/>
    </source>
</evidence>
<dbReference type="SUPFAM" id="SSF52047">
    <property type="entry name" value="RNI-like"/>
    <property type="match status" value="1"/>
</dbReference>
<evidence type="ECO:0000256" key="1">
    <source>
        <dbReference type="ARBA" id="ARBA00001623"/>
    </source>
</evidence>
<dbReference type="Proteomes" id="UP000019462">
    <property type="component" value="Unassembled WGS sequence"/>
</dbReference>
<organism evidence="12 13">
    <name type="scientific">Moesziomyces aphidis</name>
    <name type="common">Pseudozyma aphidis</name>
    <dbReference type="NCBI Taxonomy" id="84754"/>
    <lineage>
        <taxon>Eukaryota</taxon>
        <taxon>Fungi</taxon>
        <taxon>Dikarya</taxon>
        <taxon>Basidiomycota</taxon>
        <taxon>Ustilaginomycotina</taxon>
        <taxon>Ustilaginomycetes</taxon>
        <taxon>Ustilaginales</taxon>
        <taxon>Ustilaginaceae</taxon>
        <taxon>Moesziomyces</taxon>
    </lineage>
</organism>
<comment type="catalytic activity">
    <reaction evidence="1">
        <text>an S-(2-hydroxyacyl)glutathione + H2O = a 2-hydroxy carboxylate + glutathione + H(+)</text>
        <dbReference type="Rhea" id="RHEA:21864"/>
        <dbReference type="ChEBI" id="CHEBI:15377"/>
        <dbReference type="ChEBI" id="CHEBI:15378"/>
        <dbReference type="ChEBI" id="CHEBI:57925"/>
        <dbReference type="ChEBI" id="CHEBI:58896"/>
        <dbReference type="ChEBI" id="CHEBI:71261"/>
        <dbReference type="EC" id="3.1.2.6"/>
    </reaction>
</comment>
<proteinExistence type="inferred from homology"/>
<keyword evidence="6" id="KW-0479">Metal-binding</keyword>
<dbReference type="Pfam" id="PF16123">
    <property type="entry name" value="HAGH_C"/>
    <property type="match status" value="1"/>
</dbReference>
<dbReference type="InterPro" id="IPR035680">
    <property type="entry name" value="Clx_II_MBL"/>
</dbReference>
<dbReference type="OrthoDB" id="550575at2759"/>
<dbReference type="InterPro" id="IPR006553">
    <property type="entry name" value="Leu-rich_rpt_Cys-con_subtyp"/>
</dbReference>
<accession>W3VSS8</accession>
<keyword evidence="8" id="KW-0862">Zinc</keyword>
<feature type="compositionally biased region" description="Polar residues" evidence="10">
    <location>
        <begin position="372"/>
        <end position="381"/>
    </location>
</feature>
<dbReference type="SMART" id="SM00849">
    <property type="entry name" value="Lactamase_B"/>
    <property type="match status" value="1"/>
</dbReference>
<evidence type="ECO:0000256" key="5">
    <source>
        <dbReference type="ARBA" id="ARBA00011917"/>
    </source>
</evidence>
<dbReference type="HAMAP" id="MF_01374">
    <property type="entry name" value="Glyoxalase_2"/>
    <property type="match status" value="1"/>
</dbReference>
<dbReference type="UniPathway" id="UPA00619">
    <property type="reaction ID" value="UER00676"/>
</dbReference>
<name>W3VSS8_MOEAP</name>
<dbReference type="InterPro" id="IPR001279">
    <property type="entry name" value="Metallo-B-lactamas"/>
</dbReference>
<feature type="compositionally biased region" description="Basic residues" evidence="10">
    <location>
        <begin position="422"/>
        <end position="432"/>
    </location>
</feature>
<feature type="compositionally biased region" description="Low complexity" evidence="10">
    <location>
        <begin position="313"/>
        <end position="333"/>
    </location>
</feature>
<protein>
    <recommendedName>
        <fullName evidence="5">hydroxyacylglutathione hydrolase</fullName>
        <ecNumber evidence="5">3.1.2.6</ecNumber>
    </recommendedName>
    <alternativeName>
        <fullName evidence="9">Glyoxalase II</fullName>
    </alternativeName>
</protein>
<dbReference type="InterPro" id="IPR036866">
    <property type="entry name" value="RibonucZ/Hydroxyglut_hydro"/>
</dbReference>
<feature type="region of interest" description="Disordered" evidence="10">
    <location>
        <begin position="1243"/>
        <end position="1266"/>
    </location>
</feature>
<dbReference type="CDD" id="cd07723">
    <property type="entry name" value="hydroxyacylglutathione_hydrolase_MBL-fold"/>
    <property type="match status" value="1"/>
</dbReference>
<feature type="compositionally biased region" description="Polar residues" evidence="10">
    <location>
        <begin position="247"/>
        <end position="263"/>
    </location>
</feature>
<comment type="cofactor">
    <cofactor evidence="2">
        <name>Zn(2+)</name>
        <dbReference type="ChEBI" id="CHEBI:29105"/>
    </cofactor>
</comment>
<feature type="region of interest" description="Disordered" evidence="10">
    <location>
        <begin position="962"/>
        <end position="986"/>
    </location>
</feature>
<dbReference type="InterPro" id="IPR032282">
    <property type="entry name" value="HAGH_C"/>
</dbReference>
<keyword evidence="13" id="KW-1185">Reference proteome</keyword>
<feature type="compositionally biased region" description="Basic and acidic residues" evidence="10">
    <location>
        <begin position="1132"/>
        <end position="1147"/>
    </location>
</feature>
<evidence type="ECO:0000256" key="8">
    <source>
        <dbReference type="ARBA" id="ARBA00022833"/>
    </source>
</evidence>
<dbReference type="EMBL" id="AWNI01000008">
    <property type="protein sequence ID" value="ETS63832.1"/>
    <property type="molecule type" value="Genomic_DNA"/>
</dbReference>
<feature type="compositionally biased region" description="Polar residues" evidence="10">
    <location>
        <begin position="407"/>
        <end position="419"/>
    </location>
</feature>
<evidence type="ECO:0000313" key="12">
    <source>
        <dbReference type="EMBL" id="ETS63832.1"/>
    </source>
</evidence>
<feature type="compositionally biased region" description="Polar residues" evidence="10">
    <location>
        <begin position="59"/>
        <end position="68"/>
    </location>
</feature>
<dbReference type="InterPro" id="IPR036047">
    <property type="entry name" value="F-box-like_dom_sf"/>
</dbReference>
<dbReference type="InterPro" id="IPR032675">
    <property type="entry name" value="LRR_dom_sf"/>
</dbReference>
<dbReference type="Gene3D" id="3.60.15.10">
    <property type="entry name" value="Ribonuclease Z/Hydroxyacylglutathione hydrolase-like"/>
    <property type="match status" value="1"/>
</dbReference>
<feature type="domain" description="Metallo-beta-lactamase" evidence="11">
    <location>
        <begin position="1330"/>
        <end position="1493"/>
    </location>
</feature>
<evidence type="ECO:0000259" key="11">
    <source>
        <dbReference type="SMART" id="SM00849"/>
    </source>
</evidence>
<comment type="caution">
    <text evidence="12">The sequence shown here is derived from an EMBL/GenBank/DDBJ whole genome shotgun (WGS) entry which is preliminary data.</text>
</comment>
<evidence type="ECO:0000256" key="7">
    <source>
        <dbReference type="ARBA" id="ARBA00022801"/>
    </source>
</evidence>
<feature type="compositionally biased region" description="Low complexity" evidence="10">
    <location>
        <begin position="209"/>
        <end position="220"/>
    </location>
</feature>
<dbReference type="HOGENOM" id="CLU_003621_0_0_1"/>
<sequence>MDKGKQKARDPELPVEVAPPQTTAELNVPGSSRIPEAVAIPNRAATSASRHGHDHITRESPSSFSDMTGSPGRRPTHTRAKSSLGSSNMFDFFGPSSIASDATAATSFHFGSPGTSPKLASTLEAASPHIASQQRDSLEDTVETRPAQRSALQPASADAPEHASASEEERLGPQESALGAPSAPMLPLYPDEILPDYEEAPEYTPPLSQPSSSSNRSKTSAFRTAAANRFLSSRIAKKLNLPPALQSRLQGTQTPDAHSSSQHYPPFSSAAHSVNRAPFARSDSAPDLARTRHASSRTPIEVRSYAATAYMDGARMGPAPRRPRLASSRPSTAHTSPNRSQTPDANSARPATSAGTVPTRGQPTASPLLRTAVSSAVPSRRNSGETRPPSRATVSSAPNGGLFTCGYSATRSGATTPTRPGSARKARSRKVSLRSLGDLFSVNRERDLPTPPLDQQEGRSRQNAPLATLLREVVSPVSSETLISARVHSSSLVRPALMTTTRSSAHASIDAAESGTPVLILPHQSRQDALHKLPREVVLTIFKSLVDLHVEEHKNAVQSGAWRGKQTSETRWVGAEAAVRELARLSRVSRTWQSYVLDGQLWQSLAFSDYPDMAEEAMISIANAVGPFVRRLDLHGLAGLRSSVLLALSKAQRARSSTGSELELGTSSSEMSAKTCQLEELDLEGCRQISTSALNIVLSRSPRLKICRLANLPCVDNTTLCTLAACAPKLEVLDVSRCANVDGEGIRAFFAIQESELNNSALLKERNVGSKFRELHAAGVAGFDSATLAQLGRHWPNLEVLDLSYCSDVNDAAVAALVSSEGDLVSEKGNFATLTPRQAGSQGDEEMARRTFPYLRRLNLSSCRALTDRACVSLSHAVPKLEVLELSNIGPALKDTGLVKLLATVPQLQKLDLERATQITDAVLSALTPPESHAEAFGLAVPDRDTLMNGVRPRGSLLHLARRSASRRRQANLSSAETQDDSPPGYSEEAVAALIPATGTRLTHLVLSSANRLTSEALLLLVNRCPFLVHLEVDDTHADNEVAMQFVQLARYRKVQNAYLCLVDCRSFSRDTYSHLNSADGADGGVRPRRGSRGYPFRHFFYDDADPAAGCAAAHTNASEASAAAAATSSHIADRSSRASLDGRERDRGYDECNVAKPVVKSFWGWQLVDARMKQRRKADQRAAAHRRHGGRNKMGSVVAMALGLPVPGLIGTDETTTTRHPSLLIGSLRGAGPRWTRMLATPERGSDDEAAAHPIQDDDDDTDDPRGAFRLDAPRLLITTTTRLMIRVGRLLTTRFSTTSTVSCSPLRAGFATSAIIKMKIHPVPVRDDNYAYIVQSSVDGKAVFVDPYDVPTVHKAASSLGISDDNIVGLLTTHHHHDHSGGNETFASTFPNRPIFGGSNQIPALTNQVKDSQKLNDLLQGVEITCLATPCHTQDHICYHLSDGGENGVLTGDTLFISGSGRFFEGQPHEMLAAMDKLSALPDNTVVYCGHEYTKANVAFSAAVLDKDDLKKVVDQLKADSNAVTTGVYSIADERRHNPFMRCRDSAVKNKLTKYADGKNLDDPATVMGLLRQLKNDGTLKANI</sequence>
<evidence type="ECO:0000256" key="9">
    <source>
        <dbReference type="ARBA" id="ARBA00031044"/>
    </source>
</evidence>
<keyword evidence="7" id="KW-0378">Hydrolase</keyword>
<dbReference type="SUPFAM" id="SSF81383">
    <property type="entry name" value="F-box domain"/>
    <property type="match status" value="1"/>
</dbReference>
<reference evidence="12 13" key="1">
    <citation type="journal article" date="2014" name="Genome Announc.">
        <title>Genome sequence of the basidiomycetous fungus Pseudozyma aphidis DSM70725, an efficient producer of biosurfactant mannosylerythritol lipids.</title>
        <authorList>
            <person name="Lorenz S."/>
            <person name="Guenther M."/>
            <person name="Grumaz C."/>
            <person name="Rupp S."/>
            <person name="Zibek S."/>
            <person name="Sohn K."/>
        </authorList>
    </citation>
    <scope>NUCLEOTIDE SEQUENCE [LARGE SCALE GENOMIC DNA]</scope>
    <source>
        <strain evidence="13">ATCC 32657 / CBS 517.83 / DSM 70725 / JCM 10318 / NBRC 10182 / NRRL Y-7954 / St-0401</strain>
    </source>
</reference>
<feature type="compositionally biased region" description="Basic and acidic residues" evidence="10">
    <location>
        <begin position="1"/>
        <end position="12"/>
    </location>
</feature>
<feature type="region of interest" description="Disordered" evidence="10">
    <location>
        <begin position="1128"/>
        <end position="1147"/>
    </location>
</feature>
<evidence type="ECO:0000256" key="3">
    <source>
        <dbReference type="ARBA" id="ARBA00004963"/>
    </source>
</evidence>
<dbReference type="InterPro" id="IPR001810">
    <property type="entry name" value="F-box_dom"/>
</dbReference>
<comment type="similarity">
    <text evidence="4">Belongs to the metallo-beta-lactamase superfamily. Glyoxalase II family.</text>
</comment>
<dbReference type="SUPFAM" id="SSF56281">
    <property type="entry name" value="Metallo-hydrolase/oxidoreductase"/>
    <property type="match status" value="1"/>
</dbReference>
<feature type="region of interest" description="Disordered" evidence="10">
    <location>
        <begin position="247"/>
        <end position="462"/>
    </location>
</feature>
<dbReference type="Pfam" id="PF12937">
    <property type="entry name" value="F-box-like"/>
    <property type="match status" value="1"/>
</dbReference>
<dbReference type="PANTHER" id="PTHR11935">
    <property type="entry name" value="BETA LACTAMASE DOMAIN"/>
    <property type="match status" value="1"/>
</dbReference>
<dbReference type="EC" id="3.1.2.6" evidence="5"/>
<feature type="compositionally biased region" description="Basic and acidic residues" evidence="10">
    <location>
        <begin position="159"/>
        <end position="172"/>
    </location>
</feature>
<evidence type="ECO:0000256" key="6">
    <source>
        <dbReference type="ARBA" id="ARBA00022723"/>
    </source>
</evidence>
<dbReference type="GO" id="GO:0004416">
    <property type="term" value="F:hydroxyacylglutathione hydrolase activity"/>
    <property type="evidence" value="ECO:0007669"/>
    <property type="project" value="UniProtKB-EC"/>
</dbReference>
<dbReference type="Pfam" id="PF00753">
    <property type="entry name" value="Lactamase_B"/>
    <property type="match status" value="1"/>
</dbReference>
<feature type="compositionally biased region" description="Low complexity" evidence="10">
    <location>
        <begin position="96"/>
        <end position="107"/>
    </location>
</feature>
<feature type="region of interest" description="Disordered" evidence="10">
    <location>
        <begin position="1"/>
        <end position="223"/>
    </location>
</feature>
<dbReference type="PANTHER" id="PTHR11935:SF94">
    <property type="entry name" value="TENZING NORGAY, ISOFORM C"/>
    <property type="match status" value="1"/>
</dbReference>
<dbReference type="InterPro" id="IPR017782">
    <property type="entry name" value="Hydroxyacylglutathione_Hdrlase"/>
</dbReference>